<feature type="non-terminal residue" evidence="7">
    <location>
        <position position="94"/>
    </location>
</feature>
<dbReference type="PANTHER" id="PTHR31069">
    <property type="entry name" value="OLEATE-ACTIVATED TRANSCRIPTION FACTOR 1-RELATED"/>
    <property type="match status" value="1"/>
</dbReference>
<dbReference type="InterPro" id="IPR036864">
    <property type="entry name" value="Zn2-C6_fun-type_DNA-bd_sf"/>
</dbReference>
<dbReference type="SMART" id="SM00066">
    <property type="entry name" value="GAL4"/>
    <property type="match status" value="1"/>
</dbReference>
<keyword evidence="8" id="KW-1185">Reference proteome</keyword>
<feature type="compositionally biased region" description="Basic and acidic residues" evidence="5">
    <location>
        <begin position="62"/>
        <end position="74"/>
    </location>
</feature>
<dbReference type="InterPro" id="IPR001138">
    <property type="entry name" value="Zn2Cys6_DnaBD"/>
</dbReference>
<dbReference type="Proteomes" id="UP001150569">
    <property type="component" value="Unassembled WGS sequence"/>
</dbReference>
<keyword evidence="1" id="KW-0805">Transcription regulation</keyword>
<evidence type="ECO:0000256" key="1">
    <source>
        <dbReference type="ARBA" id="ARBA00023015"/>
    </source>
</evidence>
<proteinExistence type="predicted"/>
<evidence type="ECO:0000313" key="7">
    <source>
        <dbReference type="EMBL" id="KAJ1905980.1"/>
    </source>
</evidence>
<dbReference type="Gene3D" id="4.10.240.10">
    <property type="entry name" value="Zn(2)-C6 fungal-type DNA-binding domain"/>
    <property type="match status" value="1"/>
</dbReference>
<dbReference type="SUPFAM" id="SSF57701">
    <property type="entry name" value="Zn2/Cys6 DNA-binding domain"/>
    <property type="match status" value="1"/>
</dbReference>
<dbReference type="PRINTS" id="PR00755">
    <property type="entry name" value="AFLATOXINBRP"/>
</dbReference>
<dbReference type="PROSITE" id="PS50048">
    <property type="entry name" value="ZN2_CY6_FUNGAL_2"/>
    <property type="match status" value="1"/>
</dbReference>
<dbReference type="Pfam" id="PF00172">
    <property type="entry name" value="Zn_clus"/>
    <property type="match status" value="1"/>
</dbReference>
<evidence type="ECO:0000313" key="8">
    <source>
        <dbReference type="Proteomes" id="UP001150569"/>
    </source>
</evidence>
<name>A0A9W7ZMP2_9FUNG</name>
<dbReference type="GO" id="GO:0000981">
    <property type="term" value="F:DNA-binding transcription factor activity, RNA polymerase II-specific"/>
    <property type="evidence" value="ECO:0007669"/>
    <property type="project" value="InterPro"/>
</dbReference>
<dbReference type="CDD" id="cd00067">
    <property type="entry name" value="GAL4"/>
    <property type="match status" value="1"/>
</dbReference>
<evidence type="ECO:0000256" key="5">
    <source>
        <dbReference type="SAM" id="MobiDB-lite"/>
    </source>
</evidence>
<feature type="domain" description="Zn(2)-C6 fungal-type" evidence="6">
    <location>
        <begin position="13"/>
        <end position="43"/>
    </location>
</feature>
<dbReference type="AlphaFoldDB" id="A0A9W7ZMP2"/>
<reference evidence="7" key="1">
    <citation type="submission" date="2022-07" db="EMBL/GenBank/DDBJ databases">
        <title>Phylogenomic reconstructions and comparative analyses of Kickxellomycotina fungi.</title>
        <authorList>
            <person name="Reynolds N.K."/>
            <person name="Stajich J.E."/>
            <person name="Barry K."/>
            <person name="Grigoriev I.V."/>
            <person name="Crous P."/>
            <person name="Smith M.E."/>
        </authorList>
    </citation>
    <scope>NUCLEOTIDE SEQUENCE</scope>
    <source>
        <strain evidence="7">RSA 861</strain>
    </source>
</reference>
<gene>
    <name evidence="7" type="ORF">IWQ60_012171</name>
</gene>
<comment type="caution">
    <text evidence="7">The sequence shown here is derived from an EMBL/GenBank/DDBJ whole genome shotgun (WGS) entry which is preliminary data.</text>
</comment>
<protein>
    <recommendedName>
        <fullName evidence="6">Zn(2)-C6 fungal-type domain-containing protein</fullName>
    </recommendedName>
</protein>
<accession>A0A9W7ZMP2</accession>
<keyword evidence="3" id="KW-0804">Transcription</keyword>
<dbReference type="GO" id="GO:0005634">
    <property type="term" value="C:nucleus"/>
    <property type="evidence" value="ECO:0007669"/>
    <property type="project" value="TreeGrafter"/>
</dbReference>
<evidence type="ECO:0000256" key="2">
    <source>
        <dbReference type="ARBA" id="ARBA00023125"/>
    </source>
</evidence>
<evidence type="ECO:0000256" key="3">
    <source>
        <dbReference type="ARBA" id="ARBA00023163"/>
    </source>
</evidence>
<feature type="non-terminal residue" evidence="7">
    <location>
        <position position="1"/>
    </location>
</feature>
<dbReference type="PANTHER" id="PTHR31069:SF12">
    <property type="entry name" value="TRANSCRIPTION FACTOR DOMAIN-CONTAINING PROTEIN"/>
    <property type="match status" value="1"/>
</dbReference>
<sequence length="94" mass="10388">RLQGPAQPRARFTCQTCRTRKVKCDKQLPHCTGCLQRNLDCQYLLTPARLRNALEVQSIAPDDSRSILTSDDHTPTGSSEISETSSLGAYQPSP</sequence>
<evidence type="ECO:0000256" key="4">
    <source>
        <dbReference type="ARBA" id="ARBA00023242"/>
    </source>
</evidence>
<dbReference type="EMBL" id="JANBPT010001659">
    <property type="protein sequence ID" value="KAJ1905980.1"/>
    <property type="molecule type" value="Genomic_DNA"/>
</dbReference>
<dbReference type="GO" id="GO:0045944">
    <property type="term" value="P:positive regulation of transcription by RNA polymerase II"/>
    <property type="evidence" value="ECO:0007669"/>
    <property type="project" value="TreeGrafter"/>
</dbReference>
<keyword evidence="4" id="KW-0539">Nucleus</keyword>
<feature type="compositionally biased region" description="Polar residues" evidence="5">
    <location>
        <begin position="75"/>
        <end position="88"/>
    </location>
</feature>
<dbReference type="GO" id="GO:0008270">
    <property type="term" value="F:zinc ion binding"/>
    <property type="evidence" value="ECO:0007669"/>
    <property type="project" value="InterPro"/>
</dbReference>
<dbReference type="PROSITE" id="PS00463">
    <property type="entry name" value="ZN2_CY6_FUNGAL_1"/>
    <property type="match status" value="1"/>
</dbReference>
<keyword evidence="2" id="KW-0238">DNA-binding</keyword>
<dbReference type="InterPro" id="IPR050675">
    <property type="entry name" value="OAF3"/>
</dbReference>
<dbReference type="OrthoDB" id="3364175at2759"/>
<feature type="region of interest" description="Disordered" evidence="5">
    <location>
        <begin position="59"/>
        <end position="94"/>
    </location>
</feature>
<organism evidence="7 8">
    <name type="scientific">Tieghemiomyces parasiticus</name>
    <dbReference type="NCBI Taxonomy" id="78921"/>
    <lineage>
        <taxon>Eukaryota</taxon>
        <taxon>Fungi</taxon>
        <taxon>Fungi incertae sedis</taxon>
        <taxon>Zoopagomycota</taxon>
        <taxon>Kickxellomycotina</taxon>
        <taxon>Dimargaritomycetes</taxon>
        <taxon>Dimargaritales</taxon>
        <taxon>Dimargaritaceae</taxon>
        <taxon>Tieghemiomyces</taxon>
    </lineage>
</organism>
<dbReference type="GO" id="GO:0000978">
    <property type="term" value="F:RNA polymerase II cis-regulatory region sequence-specific DNA binding"/>
    <property type="evidence" value="ECO:0007669"/>
    <property type="project" value="TreeGrafter"/>
</dbReference>
<evidence type="ECO:0000259" key="6">
    <source>
        <dbReference type="PROSITE" id="PS50048"/>
    </source>
</evidence>